<dbReference type="RefSeq" id="WP_154533939.1">
    <property type="nucleotide sequence ID" value="NZ_VUNG01000013.1"/>
</dbReference>
<feature type="chain" id="PRO_5029498696" evidence="2">
    <location>
        <begin position="21"/>
        <end position="352"/>
    </location>
</feature>
<dbReference type="AlphaFoldDB" id="A0A7K0KEJ3"/>
<feature type="signal peptide" evidence="2">
    <location>
        <begin position="1"/>
        <end position="20"/>
    </location>
</feature>
<dbReference type="PANTHER" id="PTHR12558:SF13">
    <property type="entry name" value="CELL DIVISION CYCLE PROTEIN 27 HOMOLOG"/>
    <property type="match status" value="1"/>
</dbReference>
<keyword evidence="2" id="KW-0732">Signal</keyword>
<dbReference type="EMBL" id="VUNG01000013">
    <property type="protein sequence ID" value="MST84351.1"/>
    <property type="molecule type" value="Genomic_DNA"/>
</dbReference>
<evidence type="ECO:0000313" key="4">
    <source>
        <dbReference type="Proteomes" id="UP000438914"/>
    </source>
</evidence>
<evidence type="ECO:0000256" key="1">
    <source>
        <dbReference type="PROSITE-ProRule" id="PRU00339"/>
    </source>
</evidence>
<dbReference type="PANTHER" id="PTHR12558">
    <property type="entry name" value="CELL DIVISION CYCLE 16,23,27"/>
    <property type="match status" value="1"/>
</dbReference>
<dbReference type="Pfam" id="PF13181">
    <property type="entry name" value="TPR_8"/>
    <property type="match status" value="1"/>
</dbReference>
<dbReference type="SMART" id="SM00028">
    <property type="entry name" value="TPR"/>
    <property type="match status" value="4"/>
</dbReference>
<protein>
    <submittedName>
        <fullName evidence="3">Tetratricopeptide repeat protein</fullName>
    </submittedName>
</protein>
<comment type="caution">
    <text evidence="3">The sequence shown here is derived from an EMBL/GenBank/DDBJ whole genome shotgun (WGS) entry which is preliminary data.</text>
</comment>
<dbReference type="Proteomes" id="UP000438914">
    <property type="component" value="Unassembled WGS sequence"/>
</dbReference>
<keyword evidence="4" id="KW-1185">Reference proteome</keyword>
<dbReference type="SUPFAM" id="SSF48452">
    <property type="entry name" value="TPR-like"/>
    <property type="match status" value="2"/>
</dbReference>
<reference evidence="3 4" key="1">
    <citation type="submission" date="2019-08" db="EMBL/GenBank/DDBJ databases">
        <title>In-depth cultivation of the pig gut microbiome towards novel bacterial diversity and tailored functional studies.</title>
        <authorList>
            <person name="Wylensek D."/>
            <person name="Hitch T.C.A."/>
            <person name="Clavel T."/>
        </authorList>
    </citation>
    <scope>NUCLEOTIDE SEQUENCE [LARGE SCALE GENOMIC DNA]</scope>
    <source>
        <strain evidence="3 4">LKV-178-WT-2A</strain>
    </source>
</reference>
<feature type="repeat" description="TPR" evidence="1">
    <location>
        <begin position="227"/>
        <end position="260"/>
    </location>
</feature>
<sequence length="352" mass="39606">MKRLTTLLLLVMAMVLTVSANNQSNDNIRRGDSCMVDYDLKHALEFYLKALPSDGSAALRMKIANAYYRQSNYAKCLDIVNELPADSLDHDTMHHLFDCCRALGLNQQTIGWGEALVKRWPMDGEAVAKLAKEYLLSGLKDKAEIVCNRFWLKDETCMAVNDIMADVYMAQRQWVLAKDSYLLLLQQGDSTYKNMLNLGVSYERLEHPAEARKALDVAIAMSDSSVAAPLYHQGVVLGALGDYKASMDCFHRALELLRPDSAVMFSCYRGLAEGEYAGQDYRRALDDFVLAEGYDPNSISTPYYIGICSEVLGKRQEAKAAYQRFLQRAADVESPNKELRKMMADAKKRIGR</sequence>
<accession>A0A7K0KEJ3</accession>
<dbReference type="Gene3D" id="1.25.40.10">
    <property type="entry name" value="Tetratricopeptide repeat domain"/>
    <property type="match status" value="1"/>
</dbReference>
<dbReference type="Pfam" id="PF13174">
    <property type="entry name" value="TPR_6"/>
    <property type="match status" value="1"/>
</dbReference>
<evidence type="ECO:0000256" key="2">
    <source>
        <dbReference type="SAM" id="SignalP"/>
    </source>
</evidence>
<gene>
    <name evidence="3" type="ORF">FYJ73_06665</name>
</gene>
<evidence type="ECO:0000313" key="3">
    <source>
        <dbReference type="EMBL" id="MST84351.1"/>
    </source>
</evidence>
<keyword evidence="1" id="KW-0802">TPR repeat</keyword>
<dbReference type="InterPro" id="IPR011990">
    <property type="entry name" value="TPR-like_helical_dom_sf"/>
</dbReference>
<proteinExistence type="predicted"/>
<dbReference type="PROSITE" id="PS50005">
    <property type="entry name" value="TPR"/>
    <property type="match status" value="1"/>
</dbReference>
<name>A0A7K0KEJ3_9BACT</name>
<dbReference type="InterPro" id="IPR019734">
    <property type="entry name" value="TPR_rpt"/>
</dbReference>
<organism evidence="3 4">
    <name type="scientific">Hallella mizrahii</name>
    <dbReference type="NCBI Taxonomy" id="2606637"/>
    <lineage>
        <taxon>Bacteria</taxon>
        <taxon>Pseudomonadati</taxon>
        <taxon>Bacteroidota</taxon>
        <taxon>Bacteroidia</taxon>
        <taxon>Bacteroidales</taxon>
        <taxon>Prevotellaceae</taxon>
        <taxon>Hallella</taxon>
    </lineage>
</organism>